<keyword evidence="1" id="KW-1133">Transmembrane helix</keyword>
<sequence>MERVKVTWFHAVRGCVTVRIAGSGTERLLSDAAGDGIELLALRRTSPGEIECIVTVGDFFRLRPHLRRTGCRLRIVGKRGLPFQLARIGRRKFFAAGLVLFFIGLYLLSSLIWRIEIEGNERLTDEQILAAARAEGLHVFQWSFRLPGAEELSRRLNTALPGTAWVGVEKRGTLVTIRIVETTEPEPRTLLSPRHLIAKEDAVVTRITATRGRPVVKKNQRVKKGDVLISGILGGDGLHVNVPAEGTVRGLVWHEYDITSPLVRKAKTYTGERRTVWHAVLGDRSLKVSGFGEPPFAKYESVLRQENAAWRGIVLPIGRIRETQLEVTFVERRLTEEEAAAEGLLQARADILRKAGADAVIRAEKILHRKTENGKVYMKVLFEVEQSITDEMPLVQPQGE</sequence>
<name>A0ABM8V2M7_THEXY</name>
<dbReference type="EMBL" id="CAJRAY010000032">
    <property type="protein sequence ID" value="CAG5083510.1"/>
    <property type="molecule type" value="Genomic_DNA"/>
</dbReference>
<keyword evidence="3" id="KW-1185">Reference proteome</keyword>
<comment type="caution">
    <text evidence="2">The sequence shown here is derived from an EMBL/GenBank/DDBJ whole genome shotgun (WGS) entry which is preliminary data.</text>
</comment>
<reference evidence="2 3" key="1">
    <citation type="submission" date="2021-04" db="EMBL/GenBank/DDBJ databases">
        <authorList>
            <person name="Rakotoarivonina H."/>
        </authorList>
    </citation>
    <scope>NUCLEOTIDE SEQUENCE [LARGE SCALE GENOMIC DNA]</scope>
    <source>
        <strain evidence="2 3">XE</strain>
    </source>
</reference>
<dbReference type="NCBIfam" id="TIGR02876">
    <property type="entry name" value="spore_yqfD"/>
    <property type="match status" value="1"/>
</dbReference>
<dbReference type="Proteomes" id="UP000681526">
    <property type="component" value="Unassembled WGS sequence"/>
</dbReference>
<keyword evidence="1" id="KW-0472">Membrane</keyword>
<dbReference type="InterPro" id="IPR010690">
    <property type="entry name" value="YqfD"/>
</dbReference>
<keyword evidence="1" id="KW-0812">Transmembrane</keyword>
<evidence type="ECO:0000313" key="2">
    <source>
        <dbReference type="EMBL" id="CAG5083510.1"/>
    </source>
</evidence>
<proteinExistence type="predicted"/>
<protein>
    <submittedName>
        <fullName evidence="2">Sporulation protein YqfD, Stage IV sporulation-like protein</fullName>
    </submittedName>
</protein>
<organism evidence="2 3">
    <name type="scientific">Thermobacillus xylanilyticus</name>
    <dbReference type="NCBI Taxonomy" id="76633"/>
    <lineage>
        <taxon>Bacteria</taxon>
        <taxon>Bacillati</taxon>
        <taxon>Bacillota</taxon>
        <taxon>Bacilli</taxon>
        <taxon>Bacillales</taxon>
        <taxon>Paenibacillaceae</taxon>
        <taxon>Thermobacillus</taxon>
    </lineage>
</organism>
<feature type="transmembrane region" description="Helical" evidence="1">
    <location>
        <begin position="93"/>
        <end position="113"/>
    </location>
</feature>
<accession>A0ABM8V2M7</accession>
<gene>
    <name evidence="2" type="primary">txxe 1532-yqfD</name>
    <name evidence="2" type="ORF">TXXE_06915</name>
</gene>
<evidence type="ECO:0000313" key="3">
    <source>
        <dbReference type="Proteomes" id="UP000681526"/>
    </source>
</evidence>
<dbReference type="PIRSF" id="PIRSF029895">
    <property type="entry name" value="SpoIV"/>
    <property type="match status" value="1"/>
</dbReference>
<dbReference type="Pfam" id="PF06898">
    <property type="entry name" value="YqfD"/>
    <property type="match status" value="1"/>
</dbReference>
<evidence type="ECO:0000256" key="1">
    <source>
        <dbReference type="SAM" id="Phobius"/>
    </source>
</evidence>